<dbReference type="Proteomes" id="UP000242084">
    <property type="component" value="Chromosome 1"/>
</dbReference>
<keyword evidence="1" id="KW-1133">Transmembrane helix</keyword>
<keyword evidence="3" id="KW-1185">Reference proteome</keyword>
<keyword evidence="1" id="KW-0812">Transmembrane</keyword>
<dbReference type="NCBIfam" id="NF047829">
    <property type="entry name" value="epilancin_ElxI1"/>
    <property type="match status" value="1"/>
</dbReference>
<evidence type="ECO:0000256" key="1">
    <source>
        <dbReference type="SAM" id="Phobius"/>
    </source>
</evidence>
<dbReference type="OrthoDB" id="2411380at2"/>
<evidence type="ECO:0000313" key="3">
    <source>
        <dbReference type="Proteomes" id="UP000242084"/>
    </source>
</evidence>
<evidence type="ECO:0000313" key="2">
    <source>
        <dbReference type="EMBL" id="SNV71869.1"/>
    </source>
</evidence>
<reference evidence="2 3" key="1">
    <citation type="submission" date="2017-06" db="EMBL/GenBank/DDBJ databases">
        <authorList>
            <consortium name="Pathogen Informatics"/>
        </authorList>
    </citation>
    <scope>NUCLEOTIDE SEQUENCE [LARGE SCALE GENOMIC DNA]</scope>
    <source>
        <strain evidence="2 3">NCTC13839</strain>
    </source>
</reference>
<gene>
    <name evidence="2" type="ORF">SAMEA4384403_01666</name>
</gene>
<keyword evidence="1" id="KW-0472">Membrane</keyword>
<organism evidence="2 3">
    <name type="scientific">Mammaliicoccus stepanovicii</name>
    <dbReference type="NCBI Taxonomy" id="643214"/>
    <lineage>
        <taxon>Bacteria</taxon>
        <taxon>Bacillati</taxon>
        <taxon>Bacillota</taxon>
        <taxon>Bacilli</taxon>
        <taxon>Bacillales</taxon>
        <taxon>Staphylococcaceae</taxon>
        <taxon>Mammaliicoccus</taxon>
    </lineage>
</organism>
<accession>A0A239ZLP4</accession>
<name>A0A239ZLP4_9STAP</name>
<proteinExistence type="predicted"/>
<dbReference type="KEGG" id="sste:SAMEA4384403_1666"/>
<protein>
    <submittedName>
        <fullName evidence="2">Uncharacterized protein</fullName>
    </submittedName>
</protein>
<dbReference type="RefSeq" id="WP_095088538.1">
    <property type="nucleotide sequence ID" value="NZ_BMDM01000004.1"/>
</dbReference>
<sequence>MKYLTRILDALAGLCVALLFSKYAILSANMMFDWNLKWYFLEDVQHLPIILFIMMFVFSIPSEMIKDKQKDKNEKRKLGFLGYK</sequence>
<feature type="transmembrane region" description="Helical" evidence="1">
    <location>
        <begin position="46"/>
        <end position="65"/>
    </location>
</feature>
<dbReference type="AlphaFoldDB" id="A0A239ZLP4"/>
<dbReference type="EMBL" id="LT906462">
    <property type="protein sequence ID" value="SNV71869.1"/>
    <property type="molecule type" value="Genomic_DNA"/>
</dbReference>
<dbReference type="InterPro" id="IPR058175">
    <property type="entry name" value="ElxI1-like"/>
</dbReference>
<feature type="transmembrane region" description="Helical" evidence="1">
    <location>
        <begin position="7"/>
        <end position="26"/>
    </location>
</feature>